<dbReference type="KEGG" id="mwe:WEN_02560"/>
<name>I6ZFC2_MYCWM</name>
<dbReference type="Proteomes" id="UP000009005">
    <property type="component" value="Chromosome"/>
</dbReference>
<proteinExistence type="predicted"/>
<dbReference type="HOGENOM" id="CLU_064276_0_0_14"/>
<evidence type="ECO:0000313" key="2">
    <source>
        <dbReference type="Proteomes" id="UP000009005"/>
    </source>
</evidence>
<dbReference type="OrthoDB" id="8613538at2"/>
<organism evidence="1 2">
    <name type="scientific">Mycoplasma wenyonii (strain Massachusetts)</name>
    <name type="common">Eperythrozoon wenyonii</name>
    <dbReference type="NCBI Taxonomy" id="1197325"/>
    <lineage>
        <taxon>Bacteria</taxon>
        <taxon>Bacillati</taxon>
        <taxon>Mycoplasmatota</taxon>
        <taxon>Mollicutes</taxon>
        <taxon>Mycoplasmataceae</taxon>
        <taxon>Mycoplasma</taxon>
    </lineage>
</organism>
<dbReference type="PATRIC" id="fig|1197325.3.peg.552"/>
<reference evidence="1 2" key="1">
    <citation type="journal article" date="2012" name="J. Bacteriol.">
        <title>Complete genome sequence of Mycoplasma wenyonii strain Massachusetts.</title>
        <authorList>
            <person name="Dos Santos A.P."/>
            <person name="Guimaraes A.M."/>
            <person name="do Nascimento N.C."/>
            <person name="Sanmiguel P.J."/>
            <person name="Messick J.B."/>
        </authorList>
    </citation>
    <scope>NUCLEOTIDE SEQUENCE [LARGE SCALE GENOMIC DNA]</scope>
    <source>
        <strain evidence="1 2">Massachusetts</strain>
    </source>
</reference>
<dbReference type="STRING" id="1197325.WEN_02560"/>
<dbReference type="AlphaFoldDB" id="I6ZFC2"/>
<protein>
    <submittedName>
        <fullName evidence="1">Uncharacterized protein</fullName>
    </submittedName>
</protein>
<sequence length="379" mass="41827">MRGSVFLVKALAIAGAGGGPLILPAHPFSSITEEQPRRFKWSLSIDLNGQGSSGGAVKKEVEVGQGYWITGLEDKSWQGVAKNKWEELSGTAGRSVYKLAFRSSWTQEVDKNLGEKSAKGALALIKASWGGKGVSDKKLKVEEIKVGEDKKVWLIIAKGKESIYLVPVVRSSNGGGGSRLSKGEEDKKIDTEGVKDIKDWTDKFDRDGKWEQKHNECLAKEYETGFNITRASSFVSNGGGTIKELKREGGLGIFYYDGDRKQSIDWREFDQKKNEGEKMNLNAGKIIRNGFRSRCGNGLNKRYFPLDIFVLGSSTKLIDKTSSTRNLTQQIEVKDTITQVIGVRLDQVVISDTGIGSGKKNEIKWGTINKPSLTRELLK</sequence>
<gene>
    <name evidence="1" type="ordered locus">WEN_02560</name>
</gene>
<evidence type="ECO:0000313" key="1">
    <source>
        <dbReference type="EMBL" id="AFN65297.1"/>
    </source>
</evidence>
<dbReference type="EMBL" id="CP003703">
    <property type="protein sequence ID" value="AFN65297.1"/>
    <property type="molecule type" value="Genomic_DNA"/>
</dbReference>
<keyword evidence="2" id="KW-1185">Reference proteome</keyword>
<dbReference type="RefSeq" id="WP_014850007.1">
    <property type="nucleotide sequence ID" value="NC_018149.1"/>
</dbReference>
<accession>I6ZFC2</accession>